<reference evidence="2 3" key="1">
    <citation type="submission" date="2020-07" db="EMBL/GenBank/DDBJ databases">
        <title>Sequencing the genomes of 1000 actinobacteria strains.</title>
        <authorList>
            <person name="Klenk H.-P."/>
        </authorList>
    </citation>
    <scope>NUCLEOTIDE SEQUENCE [LARGE SCALE GENOMIC DNA]</scope>
    <source>
        <strain evidence="2 3">DSM 15165</strain>
    </source>
</reference>
<feature type="transmembrane region" description="Helical" evidence="1">
    <location>
        <begin position="65"/>
        <end position="84"/>
    </location>
</feature>
<feature type="transmembrane region" description="Helical" evidence="1">
    <location>
        <begin position="96"/>
        <end position="122"/>
    </location>
</feature>
<keyword evidence="2" id="KW-0808">Transferase</keyword>
<evidence type="ECO:0000313" key="3">
    <source>
        <dbReference type="Proteomes" id="UP000578352"/>
    </source>
</evidence>
<proteinExistence type="predicted"/>
<dbReference type="GO" id="GO:0016740">
    <property type="term" value="F:transferase activity"/>
    <property type="evidence" value="ECO:0007669"/>
    <property type="project" value="UniProtKB-KW"/>
</dbReference>
<evidence type="ECO:0000313" key="2">
    <source>
        <dbReference type="EMBL" id="NYJ23203.1"/>
    </source>
</evidence>
<sequence length="292" mass="32459">MSNQLSKSERERDAANQTYFITLAESRASLGGLSGLAFINAALMSLLTFTIVASMAFYVGSRSFLFLYFAHLAVLGFSAVVFLVSLVRPLTFRFQVFFSSLLAVFATLLVYTLCLMGLGMITNVTRGGYTMFDLAVFPVVAVIGLLYVCGATVVHVLLLRKRLREGHSEARTWGNLVAASSVYNSKSLWTIFGAVMIVPNVLTQGQYLWNMFGVAAFLLFATVTPSLPVEFTYLAYLKSRDRRYWEHRPGRRVRSKGEVRAIVKKVALWVGIVFAFCVVMLVLTKLGMSDSR</sequence>
<keyword evidence="1" id="KW-0472">Membrane</keyword>
<evidence type="ECO:0000256" key="1">
    <source>
        <dbReference type="SAM" id="Phobius"/>
    </source>
</evidence>
<dbReference type="AlphaFoldDB" id="A0A853CTF3"/>
<name>A0A853CTF3_9MICO</name>
<comment type="caution">
    <text evidence="2">The sequence shown here is derived from an EMBL/GenBank/DDBJ whole genome shotgun (WGS) entry which is preliminary data.</text>
</comment>
<gene>
    <name evidence="2" type="ORF">HNR13_001490</name>
</gene>
<organism evidence="2 3">
    <name type="scientific">Leifsonia shinshuensis</name>
    <dbReference type="NCBI Taxonomy" id="150026"/>
    <lineage>
        <taxon>Bacteria</taxon>
        <taxon>Bacillati</taxon>
        <taxon>Actinomycetota</taxon>
        <taxon>Actinomycetes</taxon>
        <taxon>Micrococcales</taxon>
        <taxon>Microbacteriaceae</taxon>
        <taxon>Leifsonia</taxon>
    </lineage>
</organism>
<dbReference type="EMBL" id="JACCFL010000001">
    <property type="protein sequence ID" value="NYJ23203.1"/>
    <property type="molecule type" value="Genomic_DNA"/>
</dbReference>
<feature type="transmembrane region" description="Helical" evidence="1">
    <location>
        <begin position="215"/>
        <end position="236"/>
    </location>
</feature>
<keyword evidence="1" id="KW-1133">Transmembrane helix</keyword>
<feature type="transmembrane region" description="Helical" evidence="1">
    <location>
        <begin position="134"/>
        <end position="159"/>
    </location>
</feature>
<protein>
    <submittedName>
        <fullName evidence="2">Glucan phosphoethanolaminetransferase (Alkaline phosphatase superfamily)</fullName>
    </submittedName>
</protein>
<keyword evidence="1" id="KW-0812">Transmembrane</keyword>
<dbReference type="Proteomes" id="UP000578352">
    <property type="component" value="Unassembled WGS sequence"/>
</dbReference>
<feature type="transmembrane region" description="Helical" evidence="1">
    <location>
        <begin position="266"/>
        <end position="288"/>
    </location>
</feature>
<feature type="transmembrane region" description="Helical" evidence="1">
    <location>
        <begin position="188"/>
        <end position="209"/>
    </location>
</feature>
<feature type="transmembrane region" description="Helical" evidence="1">
    <location>
        <begin position="36"/>
        <end position="59"/>
    </location>
</feature>
<accession>A0A853CTF3</accession>
<dbReference type="RefSeq" id="WP_179605151.1">
    <property type="nucleotide sequence ID" value="NZ_BAABEH010000001.1"/>
</dbReference>